<dbReference type="GO" id="GO:0032021">
    <property type="term" value="C:NELF complex"/>
    <property type="evidence" value="ECO:0007669"/>
    <property type="project" value="TreeGrafter"/>
</dbReference>
<dbReference type="OrthoDB" id="2135488at2759"/>
<dbReference type="InterPro" id="IPR052828">
    <property type="entry name" value="NELF-A_domain"/>
</dbReference>
<proteinExistence type="predicted"/>
<accession>A0A7R8ZPJ9</accession>
<name>A0A7R8ZPJ9_9CRUS</name>
<gene>
    <name evidence="1" type="ORF">CTOB1V02_LOCUS7279</name>
</gene>
<dbReference type="GO" id="GO:0034244">
    <property type="term" value="P:negative regulation of transcription elongation by RNA polymerase II"/>
    <property type="evidence" value="ECO:0007669"/>
    <property type="project" value="TreeGrafter"/>
</dbReference>
<organism evidence="1">
    <name type="scientific">Cyprideis torosa</name>
    <dbReference type="NCBI Taxonomy" id="163714"/>
    <lineage>
        <taxon>Eukaryota</taxon>
        <taxon>Metazoa</taxon>
        <taxon>Ecdysozoa</taxon>
        <taxon>Arthropoda</taxon>
        <taxon>Crustacea</taxon>
        <taxon>Oligostraca</taxon>
        <taxon>Ostracoda</taxon>
        <taxon>Podocopa</taxon>
        <taxon>Podocopida</taxon>
        <taxon>Cytherocopina</taxon>
        <taxon>Cytheroidea</taxon>
        <taxon>Cytherideidae</taxon>
        <taxon>Cyprideis</taxon>
    </lineage>
</organism>
<protein>
    <submittedName>
        <fullName evidence="1">Uncharacterized protein</fullName>
    </submittedName>
</protein>
<evidence type="ECO:0000313" key="1">
    <source>
        <dbReference type="EMBL" id="CAD7229407.1"/>
    </source>
</evidence>
<dbReference type="AlphaFoldDB" id="A0A7R8ZPJ9"/>
<dbReference type="PANTHER" id="PTHR13328:SF4">
    <property type="entry name" value="NEGATIVE ELONGATION FACTOR A"/>
    <property type="match status" value="1"/>
</dbReference>
<reference evidence="1" key="1">
    <citation type="submission" date="2020-11" db="EMBL/GenBank/DDBJ databases">
        <authorList>
            <person name="Tran Van P."/>
        </authorList>
    </citation>
    <scope>NUCLEOTIDE SEQUENCE</scope>
</reference>
<sequence length="87" mass="9764">MQEAQEMFRSANKVTRPEKALILGFMAGSRDNPCPHLGSIVTIKLSEGPEQVQKPDGTVFSAVVETHFQMNYATGEWKRIKKLQRSS</sequence>
<dbReference type="PANTHER" id="PTHR13328">
    <property type="entry name" value="NEGATIVE ELONGATION FACTOR A NELF-A"/>
    <property type="match status" value="1"/>
</dbReference>
<dbReference type="EMBL" id="OB662047">
    <property type="protein sequence ID" value="CAD7229407.1"/>
    <property type="molecule type" value="Genomic_DNA"/>
</dbReference>